<evidence type="ECO:0000313" key="1">
    <source>
        <dbReference type="EMBL" id="CVI20791.1"/>
    </source>
</evidence>
<organism evidence="1 2">
    <name type="scientific">Agrobacterium tumefaciens str. B6</name>
    <dbReference type="NCBI Taxonomy" id="1183423"/>
    <lineage>
        <taxon>Bacteria</taxon>
        <taxon>Pseudomonadati</taxon>
        <taxon>Pseudomonadota</taxon>
        <taxon>Alphaproteobacteria</taxon>
        <taxon>Hyphomicrobiales</taxon>
        <taxon>Rhizobiaceae</taxon>
        <taxon>Rhizobium/Agrobacterium group</taxon>
        <taxon>Agrobacterium</taxon>
        <taxon>Agrobacterium tumefaciens complex</taxon>
    </lineage>
</organism>
<dbReference type="Proteomes" id="UP000192074">
    <property type="component" value="Unassembled WGS sequence"/>
</dbReference>
<accession>A0A822V770</accession>
<dbReference type="EMBL" id="FCNL01000029">
    <property type="protein sequence ID" value="CVI20791.1"/>
    <property type="molecule type" value="Genomic_DNA"/>
</dbReference>
<proteinExistence type="predicted"/>
<evidence type="ECO:0000313" key="2">
    <source>
        <dbReference type="Proteomes" id="UP000192074"/>
    </source>
</evidence>
<dbReference type="RefSeq" id="WP_060725490.1">
    <property type="nucleotide sequence ID" value="NZ_LMVK01000049.1"/>
</dbReference>
<reference evidence="1 2" key="1">
    <citation type="submission" date="2016-01" db="EMBL/GenBank/DDBJ databases">
        <authorList>
            <person name="Regsiter A."/>
            <person name="william w."/>
        </authorList>
    </citation>
    <scope>NUCLEOTIDE SEQUENCE [LARGE SCALE GENOMIC DNA]</scope>
    <source>
        <strain evidence="1 2">B6</strain>
    </source>
</reference>
<protein>
    <submittedName>
        <fullName evidence="1">Uncharacterized protein</fullName>
    </submittedName>
</protein>
<dbReference type="SUPFAM" id="SSF56784">
    <property type="entry name" value="HAD-like"/>
    <property type="match status" value="1"/>
</dbReference>
<dbReference type="InterPro" id="IPR036412">
    <property type="entry name" value="HAD-like_sf"/>
</dbReference>
<gene>
    <name evidence="1" type="ORF">AGR4A_Lc120001</name>
</gene>
<comment type="caution">
    <text evidence="1">The sequence shown here is derived from an EMBL/GenBank/DDBJ whole genome shotgun (WGS) entry which is preliminary data.</text>
</comment>
<dbReference type="Gene3D" id="3.40.50.1000">
    <property type="entry name" value="HAD superfamily/HAD-like"/>
    <property type="match status" value="1"/>
</dbReference>
<dbReference type="AlphaFoldDB" id="A0A822V770"/>
<sequence>MSGPVRISELGSTWFIDLDGTVFAHNGHLSGVGDQLLPGVREFWGALRDNDMVVIITARSEKYRGVTEAALRGFGLRYSTLIMDAPHGERILVNDTKPSGMRTAFAINVPRNAGLGECLVIRDPNL</sequence>
<dbReference type="InterPro" id="IPR023214">
    <property type="entry name" value="HAD_sf"/>
</dbReference>
<name>A0A822V770_AGRTU</name>